<evidence type="ECO:0008006" key="3">
    <source>
        <dbReference type="Google" id="ProtNLM"/>
    </source>
</evidence>
<keyword evidence="2" id="KW-1185">Reference proteome</keyword>
<reference evidence="1 2" key="1">
    <citation type="submission" date="2022-03" db="EMBL/GenBank/DDBJ databases">
        <title>Isotopic signatures of nitrous oxide derived from detoxification processes.</title>
        <authorList>
            <person name="Behrendt U."/>
            <person name="Buchen C."/>
            <person name="Well R."/>
            <person name="Ulrich A."/>
            <person name="Rohe L."/>
            <person name="Kolb S."/>
            <person name="Schloter M."/>
            <person name="Horn M.A."/>
            <person name="Augustin J."/>
        </authorList>
    </citation>
    <scope>NUCLEOTIDE SEQUENCE [LARGE SCALE GENOMIC DNA]</scope>
    <source>
        <strain evidence="1 2">S4-C24</strain>
        <plasmid evidence="1 2">p1</plasmid>
    </source>
</reference>
<geneLocation type="plasmid" evidence="1 2">
    <name>p1</name>
</geneLocation>
<accession>A0ABY3WCW4</accession>
<gene>
    <name evidence="1" type="ORF">MNQ99_18370</name>
</gene>
<dbReference type="InterPro" id="IPR010982">
    <property type="entry name" value="Lambda_DNA-bd_dom_sf"/>
</dbReference>
<sequence length="127" mass="13950">MTMDVLETAPESGAGQRTLAALLQDSNTESWSSRRIALEAEKRGITVSYSAVAKYLRTPPVTPSETVLQALSAVFEIPMIELRRAADVSPGEAEPFILPERANRLTQPQREAVLHMIRVLLDSSDTD</sequence>
<name>A0ABY3WCW4_9MICC</name>
<protein>
    <recommendedName>
        <fullName evidence="3">HTH cro/C1-type domain-containing protein</fullName>
    </recommendedName>
</protein>
<keyword evidence="1" id="KW-0614">Plasmid</keyword>
<organism evidence="1 2">
    <name type="scientific">Arthrobacter sulfonylureivorans</name>
    <dbReference type="NCBI Taxonomy" id="2486855"/>
    <lineage>
        <taxon>Bacteria</taxon>
        <taxon>Bacillati</taxon>
        <taxon>Actinomycetota</taxon>
        <taxon>Actinomycetes</taxon>
        <taxon>Micrococcales</taxon>
        <taxon>Micrococcaceae</taxon>
        <taxon>Arthrobacter</taxon>
    </lineage>
</organism>
<evidence type="ECO:0000313" key="1">
    <source>
        <dbReference type="EMBL" id="UNK47841.1"/>
    </source>
</evidence>
<dbReference type="EMBL" id="CP093327">
    <property type="protein sequence ID" value="UNK47841.1"/>
    <property type="molecule type" value="Genomic_DNA"/>
</dbReference>
<dbReference type="RefSeq" id="WP_241915540.1">
    <property type="nucleotide sequence ID" value="NZ_CP093327.1"/>
</dbReference>
<proteinExistence type="predicted"/>
<dbReference type="Proteomes" id="UP000829069">
    <property type="component" value="Plasmid p1"/>
</dbReference>
<evidence type="ECO:0000313" key="2">
    <source>
        <dbReference type="Proteomes" id="UP000829069"/>
    </source>
</evidence>
<dbReference type="Gene3D" id="1.10.260.40">
    <property type="entry name" value="lambda repressor-like DNA-binding domains"/>
    <property type="match status" value="1"/>
</dbReference>